<reference evidence="1 2" key="1">
    <citation type="journal article" date="2023" name="Plant Biotechnol. J.">
        <title>Chromosome-level wild Hevea brasiliensis genome provides new tools for genomic-assisted breeding and valuable loci to elevate rubber yield.</title>
        <authorList>
            <person name="Cheng H."/>
            <person name="Song X."/>
            <person name="Hu Y."/>
            <person name="Wu T."/>
            <person name="Yang Q."/>
            <person name="An Z."/>
            <person name="Feng S."/>
            <person name="Deng Z."/>
            <person name="Wu W."/>
            <person name="Zeng X."/>
            <person name="Tu M."/>
            <person name="Wang X."/>
            <person name="Huang H."/>
        </authorList>
    </citation>
    <scope>NUCLEOTIDE SEQUENCE [LARGE SCALE GENOMIC DNA]</scope>
    <source>
        <strain evidence="1">MT/VB/25A 57/8</strain>
    </source>
</reference>
<comment type="caution">
    <text evidence="1">The sequence shown here is derived from an EMBL/GenBank/DDBJ whole genome shotgun (WGS) entry which is preliminary data.</text>
</comment>
<name>A0ABQ9M6L3_HEVBR</name>
<organism evidence="1 2">
    <name type="scientific">Hevea brasiliensis</name>
    <name type="common">Para rubber tree</name>
    <name type="synonym">Siphonia brasiliensis</name>
    <dbReference type="NCBI Taxonomy" id="3981"/>
    <lineage>
        <taxon>Eukaryota</taxon>
        <taxon>Viridiplantae</taxon>
        <taxon>Streptophyta</taxon>
        <taxon>Embryophyta</taxon>
        <taxon>Tracheophyta</taxon>
        <taxon>Spermatophyta</taxon>
        <taxon>Magnoliopsida</taxon>
        <taxon>eudicotyledons</taxon>
        <taxon>Gunneridae</taxon>
        <taxon>Pentapetalae</taxon>
        <taxon>rosids</taxon>
        <taxon>fabids</taxon>
        <taxon>Malpighiales</taxon>
        <taxon>Euphorbiaceae</taxon>
        <taxon>Crotonoideae</taxon>
        <taxon>Micrandreae</taxon>
        <taxon>Hevea</taxon>
    </lineage>
</organism>
<evidence type="ECO:0000313" key="1">
    <source>
        <dbReference type="EMBL" id="KAJ9175288.1"/>
    </source>
</evidence>
<gene>
    <name evidence="1" type="ORF">P3X46_013858</name>
</gene>
<accession>A0ABQ9M6L3</accession>
<sequence length="115" mass="13124">MHYTPYFSPHNPYLMYHPQQHPQSSSTTMGTQNPMERVIREQVPPPPFVSPIVTAQEATISGQAKAKMTYYLKLDAPKYKEGDDPFKYVKAVKTIVNELDASDSRAIEMVIFTKM</sequence>
<keyword evidence="2" id="KW-1185">Reference proteome</keyword>
<dbReference type="Proteomes" id="UP001174677">
    <property type="component" value="Chromosome 8"/>
</dbReference>
<evidence type="ECO:0000313" key="2">
    <source>
        <dbReference type="Proteomes" id="UP001174677"/>
    </source>
</evidence>
<dbReference type="EMBL" id="JARPOI010000008">
    <property type="protein sequence ID" value="KAJ9175288.1"/>
    <property type="molecule type" value="Genomic_DNA"/>
</dbReference>
<protein>
    <submittedName>
        <fullName evidence="1">Uncharacterized protein</fullName>
    </submittedName>
</protein>
<proteinExistence type="predicted"/>